<protein>
    <submittedName>
        <fullName evidence="2">Cupin domain-containing protein</fullName>
    </submittedName>
</protein>
<feature type="domain" description="Cupin type-2" evidence="1">
    <location>
        <begin position="61"/>
        <end position="118"/>
    </location>
</feature>
<dbReference type="PANTHER" id="PTHR36440">
    <property type="entry name" value="PUTATIVE (AFU_ORTHOLOGUE AFUA_8G07350)-RELATED"/>
    <property type="match status" value="1"/>
</dbReference>
<dbReference type="Proteomes" id="UP000277094">
    <property type="component" value="Unassembled WGS sequence"/>
</dbReference>
<comment type="caution">
    <text evidence="2">The sequence shown here is derived from an EMBL/GenBank/DDBJ whole genome shotgun (WGS) entry which is preliminary data.</text>
</comment>
<dbReference type="OrthoDB" id="6058at2"/>
<sequence>MRISLWDSSPTKDRSVAMAEKTKVGPVVLRAGEGEKRWFFGGGVWTWKLDSEQGDISLVEVDMVEGKWTPVHTHPVSESMWVLEGRIGYRINDDEHEIGSGDFVMVPAGVPHAFTVLSPTAKVLGIQPTCECEPFYRGASEPFEGSACAVDFSRVMQSAADTGGMQVVGPPPA</sequence>
<reference evidence="2 3" key="1">
    <citation type="submission" date="2018-11" db="EMBL/GenBank/DDBJ databases">
        <authorList>
            <person name="Li F."/>
        </authorList>
    </citation>
    <scope>NUCLEOTIDE SEQUENCE [LARGE SCALE GENOMIC DNA]</scope>
    <source>
        <strain evidence="2 3">KIS18-7</strain>
    </source>
</reference>
<evidence type="ECO:0000259" key="1">
    <source>
        <dbReference type="Pfam" id="PF07883"/>
    </source>
</evidence>
<dbReference type="InterPro" id="IPR011051">
    <property type="entry name" value="RmlC_Cupin_sf"/>
</dbReference>
<dbReference type="InterPro" id="IPR053146">
    <property type="entry name" value="QDO-like"/>
</dbReference>
<dbReference type="InterPro" id="IPR013096">
    <property type="entry name" value="Cupin_2"/>
</dbReference>
<keyword evidence="3" id="KW-1185">Reference proteome</keyword>
<dbReference type="AlphaFoldDB" id="A0A3N0E005"/>
<name>A0A3N0E005_9ACTN</name>
<evidence type="ECO:0000313" key="2">
    <source>
        <dbReference type="EMBL" id="RNL81185.1"/>
    </source>
</evidence>
<dbReference type="Pfam" id="PF07883">
    <property type="entry name" value="Cupin_2"/>
    <property type="match status" value="1"/>
</dbReference>
<dbReference type="InterPro" id="IPR014710">
    <property type="entry name" value="RmlC-like_jellyroll"/>
</dbReference>
<accession>A0A3N0E005</accession>
<proteinExistence type="predicted"/>
<evidence type="ECO:0000313" key="3">
    <source>
        <dbReference type="Proteomes" id="UP000277094"/>
    </source>
</evidence>
<dbReference type="Gene3D" id="2.60.120.10">
    <property type="entry name" value="Jelly Rolls"/>
    <property type="match status" value="1"/>
</dbReference>
<dbReference type="PANTHER" id="PTHR36440:SF1">
    <property type="entry name" value="PUTATIVE (AFU_ORTHOLOGUE AFUA_8G07350)-RELATED"/>
    <property type="match status" value="1"/>
</dbReference>
<organism evidence="2 3">
    <name type="scientific">Nocardioides marmorisolisilvae</name>
    <dbReference type="NCBI Taxonomy" id="1542737"/>
    <lineage>
        <taxon>Bacteria</taxon>
        <taxon>Bacillati</taxon>
        <taxon>Actinomycetota</taxon>
        <taxon>Actinomycetes</taxon>
        <taxon>Propionibacteriales</taxon>
        <taxon>Nocardioidaceae</taxon>
        <taxon>Nocardioides</taxon>
    </lineage>
</organism>
<dbReference type="EMBL" id="RJSG01000001">
    <property type="protein sequence ID" value="RNL81185.1"/>
    <property type="molecule type" value="Genomic_DNA"/>
</dbReference>
<gene>
    <name evidence="2" type="ORF">EFL95_02090</name>
</gene>
<dbReference type="SUPFAM" id="SSF51182">
    <property type="entry name" value="RmlC-like cupins"/>
    <property type="match status" value="1"/>
</dbReference>